<dbReference type="InterPro" id="IPR010987">
    <property type="entry name" value="Glutathione-S-Trfase_C-like"/>
</dbReference>
<dbReference type="InterPro" id="IPR034347">
    <property type="entry name" value="GST_Phi_C"/>
</dbReference>
<dbReference type="GO" id="GO:0004364">
    <property type="term" value="F:glutathione transferase activity"/>
    <property type="evidence" value="ECO:0000318"/>
    <property type="project" value="GO_Central"/>
</dbReference>
<dbReference type="RefSeq" id="XP_019054394.1">
    <property type="nucleotide sequence ID" value="XM_019198849.1"/>
</dbReference>
<dbReference type="GO" id="GO:0009636">
    <property type="term" value="P:response to toxic substance"/>
    <property type="evidence" value="ECO:0007669"/>
    <property type="project" value="UniProtKB-ARBA"/>
</dbReference>
<dbReference type="GeneID" id="109113889"/>
<reference evidence="8" key="1">
    <citation type="submission" date="2025-08" db="UniProtKB">
        <authorList>
            <consortium name="RefSeq"/>
        </authorList>
    </citation>
    <scope>IDENTIFICATION</scope>
</reference>
<feature type="domain" description="GST N-terminal" evidence="5">
    <location>
        <begin position="3"/>
        <end position="84"/>
    </location>
</feature>
<comment type="similarity">
    <text evidence="1">Belongs to the GST superfamily. Phi family.</text>
</comment>
<dbReference type="PANTHER" id="PTHR43900:SF96">
    <property type="entry name" value="GLUTATHIONE TRANSFERASE"/>
    <property type="match status" value="1"/>
</dbReference>
<evidence type="ECO:0000313" key="7">
    <source>
        <dbReference type="Proteomes" id="UP000189703"/>
    </source>
</evidence>
<evidence type="ECO:0000256" key="2">
    <source>
        <dbReference type="ARBA" id="ARBA00012452"/>
    </source>
</evidence>
<evidence type="ECO:0000256" key="1">
    <source>
        <dbReference type="ARBA" id="ARBA00010128"/>
    </source>
</evidence>
<gene>
    <name evidence="8" type="primary">LOC109113889</name>
</gene>
<dbReference type="Gene3D" id="1.20.1050.10">
    <property type="match status" value="1"/>
</dbReference>
<dbReference type="InterPro" id="IPR036282">
    <property type="entry name" value="Glutathione-S-Trfase_C_sf"/>
</dbReference>
<evidence type="ECO:0000259" key="6">
    <source>
        <dbReference type="PROSITE" id="PS50405"/>
    </source>
</evidence>
<dbReference type="SFLD" id="SFLDS00019">
    <property type="entry name" value="Glutathione_Transferase_(cytos"/>
    <property type="match status" value="1"/>
</dbReference>
<dbReference type="Pfam" id="PF00043">
    <property type="entry name" value="GST_C"/>
    <property type="match status" value="1"/>
</dbReference>
<dbReference type="FunFam" id="3.40.30.10:FF:000016">
    <property type="entry name" value="Glutathione S-transferase F2"/>
    <property type="match status" value="1"/>
</dbReference>
<dbReference type="FunFam" id="1.20.1050.10:FF:000004">
    <property type="entry name" value="Glutathione S-transferase F2"/>
    <property type="match status" value="1"/>
</dbReference>
<dbReference type="InParanoid" id="A0A1U8Q6G0"/>
<dbReference type="SFLD" id="SFLDG00358">
    <property type="entry name" value="Main_(cytGST)"/>
    <property type="match status" value="1"/>
</dbReference>
<dbReference type="InterPro" id="IPR036249">
    <property type="entry name" value="Thioredoxin-like_sf"/>
</dbReference>
<keyword evidence="7" id="KW-1185">Reference proteome</keyword>
<dbReference type="OMA" id="QGEKWMD"/>
<dbReference type="PROSITE" id="PS50405">
    <property type="entry name" value="GST_CTER"/>
    <property type="match status" value="1"/>
</dbReference>
<evidence type="ECO:0000256" key="4">
    <source>
        <dbReference type="ARBA" id="ARBA00047960"/>
    </source>
</evidence>
<accession>A0A1U8Q6G0</accession>
<dbReference type="GO" id="GO:0043295">
    <property type="term" value="F:glutathione binding"/>
    <property type="evidence" value="ECO:0000318"/>
    <property type="project" value="GO_Central"/>
</dbReference>
<dbReference type="SUPFAM" id="SSF47616">
    <property type="entry name" value="GST C-terminal domain-like"/>
    <property type="match status" value="1"/>
</dbReference>
<organism evidence="7 8">
    <name type="scientific">Nelumbo nucifera</name>
    <name type="common">Sacred lotus</name>
    <dbReference type="NCBI Taxonomy" id="4432"/>
    <lineage>
        <taxon>Eukaryota</taxon>
        <taxon>Viridiplantae</taxon>
        <taxon>Streptophyta</taxon>
        <taxon>Embryophyta</taxon>
        <taxon>Tracheophyta</taxon>
        <taxon>Spermatophyta</taxon>
        <taxon>Magnoliopsida</taxon>
        <taxon>Proteales</taxon>
        <taxon>Nelumbonaceae</taxon>
        <taxon>Nelumbo</taxon>
    </lineage>
</organism>
<dbReference type="KEGG" id="nnu:109113889"/>
<keyword evidence="3" id="KW-0808">Transferase</keyword>
<evidence type="ECO:0000256" key="3">
    <source>
        <dbReference type="ARBA" id="ARBA00022679"/>
    </source>
</evidence>
<dbReference type="Pfam" id="PF02798">
    <property type="entry name" value="GST_N"/>
    <property type="match status" value="1"/>
</dbReference>
<dbReference type="GO" id="GO:0005737">
    <property type="term" value="C:cytoplasm"/>
    <property type="evidence" value="ECO:0000318"/>
    <property type="project" value="GO_Central"/>
</dbReference>
<dbReference type="InterPro" id="IPR040079">
    <property type="entry name" value="Glutathione_S-Trfase"/>
</dbReference>
<sequence length="223" mass="25271">MATPVKVYGPPMSTAVSRVLACLLEKQVQFQLISVNMSKGEHKKPDFLKLQPFGQVPAFQDEDISLFESRAICRYISEKYAKQGNKSLFGTGPLEKASIDQWLEAEGQSFNPPSSVLVFQLAFAPRMKLKQDEGLIRQNKEKLGKILDVYERRLGESRFLAGDEFTLADLSHLPNTHYLVNDTDSGHLFNSRKNVGRWWDEISSRESWKKVVELQNSPPPPTS</sequence>
<dbReference type="Proteomes" id="UP000189703">
    <property type="component" value="Unplaced"/>
</dbReference>
<dbReference type="InterPro" id="IPR004046">
    <property type="entry name" value="GST_C"/>
</dbReference>
<dbReference type="PANTHER" id="PTHR43900">
    <property type="entry name" value="GLUTATHIONE S-TRANSFERASE RHO"/>
    <property type="match status" value="1"/>
</dbReference>
<dbReference type="STRING" id="4432.A0A1U8Q6G0"/>
<dbReference type="SFLD" id="SFLDG01154">
    <property type="entry name" value="Main.5:_Phi-like"/>
    <property type="match status" value="1"/>
</dbReference>
<dbReference type="GO" id="GO:0006749">
    <property type="term" value="P:glutathione metabolic process"/>
    <property type="evidence" value="ECO:0000318"/>
    <property type="project" value="GO_Central"/>
</dbReference>
<comment type="catalytic activity">
    <reaction evidence="4">
        <text>RX + glutathione = an S-substituted glutathione + a halide anion + H(+)</text>
        <dbReference type="Rhea" id="RHEA:16437"/>
        <dbReference type="ChEBI" id="CHEBI:15378"/>
        <dbReference type="ChEBI" id="CHEBI:16042"/>
        <dbReference type="ChEBI" id="CHEBI:17792"/>
        <dbReference type="ChEBI" id="CHEBI:57925"/>
        <dbReference type="ChEBI" id="CHEBI:90779"/>
        <dbReference type="EC" id="2.5.1.18"/>
    </reaction>
</comment>
<dbReference type="PROSITE" id="PS50404">
    <property type="entry name" value="GST_NTER"/>
    <property type="match status" value="1"/>
</dbReference>
<evidence type="ECO:0000313" key="8">
    <source>
        <dbReference type="RefSeq" id="XP_019054394.1"/>
    </source>
</evidence>
<dbReference type="AlphaFoldDB" id="A0A1U8Q6G0"/>
<evidence type="ECO:0000259" key="5">
    <source>
        <dbReference type="PROSITE" id="PS50404"/>
    </source>
</evidence>
<dbReference type="Gene3D" id="3.40.30.10">
    <property type="entry name" value="Glutaredoxin"/>
    <property type="match status" value="1"/>
</dbReference>
<protein>
    <recommendedName>
        <fullName evidence="2">glutathione transferase</fullName>
        <ecNumber evidence="2">2.5.1.18</ecNumber>
    </recommendedName>
</protein>
<dbReference type="EC" id="2.5.1.18" evidence="2"/>
<dbReference type="InterPro" id="IPR004045">
    <property type="entry name" value="Glutathione_S-Trfase_N"/>
</dbReference>
<proteinExistence type="inferred from homology"/>
<dbReference type="CDD" id="cd03187">
    <property type="entry name" value="GST_C_Phi"/>
    <property type="match status" value="1"/>
</dbReference>
<dbReference type="OrthoDB" id="422574at2759"/>
<feature type="domain" description="GST C-terminal" evidence="6">
    <location>
        <begin position="92"/>
        <end position="222"/>
    </location>
</feature>
<name>A0A1U8Q6G0_NELNU</name>
<dbReference type="SUPFAM" id="SSF52833">
    <property type="entry name" value="Thioredoxin-like"/>
    <property type="match status" value="1"/>
</dbReference>
<dbReference type="CDD" id="cd03053">
    <property type="entry name" value="GST_N_Phi"/>
    <property type="match status" value="1"/>
</dbReference>